<dbReference type="AlphaFoldDB" id="A0A0N4Y466"/>
<proteinExistence type="predicted"/>
<evidence type="ECO:0000256" key="1">
    <source>
        <dbReference type="SAM" id="MobiDB-lite"/>
    </source>
</evidence>
<dbReference type="WBParaSite" id="NBR_0001066401-mRNA-1">
    <property type="protein sequence ID" value="NBR_0001066401-mRNA-1"/>
    <property type="gene ID" value="NBR_0001066401"/>
</dbReference>
<evidence type="ECO:0000313" key="4">
    <source>
        <dbReference type="WBParaSite" id="NBR_0001066401-mRNA-1"/>
    </source>
</evidence>
<name>A0A0N4Y466_NIPBR</name>
<protein>
    <submittedName>
        <fullName evidence="4">C2 domain-containing protein</fullName>
    </submittedName>
</protein>
<dbReference type="Proteomes" id="UP000271162">
    <property type="component" value="Unassembled WGS sequence"/>
</dbReference>
<organism evidence="4">
    <name type="scientific">Nippostrongylus brasiliensis</name>
    <name type="common">Rat hookworm</name>
    <dbReference type="NCBI Taxonomy" id="27835"/>
    <lineage>
        <taxon>Eukaryota</taxon>
        <taxon>Metazoa</taxon>
        <taxon>Ecdysozoa</taxon>
        <taxon>Nematoda</taxon>
        <taxon>Chromadorea</taxon>
        <taxon>Rhabditida</taxon>
        <taxon>Rhabditina</taxon>
        <taxon>Rhabditomorpha</taxon>
        <taxon>Strongyloidea</taxon>
        <taxon>Heligmosomidae</taxon>
        <taxon>Nippostrongylus</taxon>
    </lineage>
</organism>
<feature type="region of interest" description="Disordered" evidence="1">
    <location>
        <begin position="33"/>
        <end position="105"/>
    </location>
</feature>
<keyword evidence="3" id="KW-1185">Reference proteome</keyword>
<sequence>MANAIIHNFIITLDKKYDWVSNFRVRRKYEDPFPLFESTTPGTGGAGQGGPARPGGGSADGGAGGGGDYPPRKRNARSDSNETPDPGYGSRTSKNSSTHKSKKKKQKVVRTLFVEGVKINLIALAMKFCLDVEQPDRSGKYGSSVAVHYRSSQGDTMMSKEVGLVDNFVHEVAVDPLSESRGPFSELVPADMVTILALIEDSTEEERMLAMSLLKMEHDDKMIALTINGVDPNEIGFLIKVYVGQDNLNRTLKTRHALGSPSQS</sequence>
<evidence type="ECO:0000313" key="2">
    <source>
        <dbReference type="EMBL" id="VDL74254.1"/>
    </source>
</evidence>
<reference evidence="2 3" key="2">
    <citation type="submission" date="2018-11" db="EMBL/GenBank/DDBJ databases">
        <authorList>
            <consortium name="Pathogen Informatics"/>
        </authorList>
    </citation>
    <scope>NUCLEOTIDE SEQUENCE [LARGE SCALE GENOMIC DNA]</scope>
</reference>
<evidence type="ECO:0000313" key="3">
    <source>
        <dbReference type="Proteomes" id="UP000271162"/>
    </source>
</evidence>
<gene>
    <name evidence="2" type="ORF">NBR_LOCUS10665</name>
</gene>
<reference evidence="4" key="1">
    <citation type="submission" date="2017-02" db="UniProtKB">
        <authorList>
            <consortium name="WormBaseParasite"/>
        </authorList>
    </citation>
    <scope>IDENTIFICATION</scope>
</reference>
<dbReference type="EMBL" id="UYSL01020362">
    <property type="protein sequence ID" value="VDL74254.1"/>
    <property type="molecule type" value="Genomic_DNA"/>
</dbReference>
<accession>A0A0N4Y466</accession>
<feature type="compositionally biased region" description="Gly residues" evidence="1">
    <location>
        <begin position="42"/>
        <end position="68"/>
    </location>
</feature>